<comment type="similarity">
    <text evidence="1 6">Belongs to the V-ATPase C subunit family.</text>
</comment>
<name>A0AAD6KC86_9ROSI</name>
<protein>
    <recommendedName>
        <fullName evidence="6">V-type proton ATPase subunit C</fullName>
    </recommendedName>
</protein>
<evidence type="ECO:0000256" key="2">
    <source>
        <dbReference type="ARBA" id="ARBA00022448"/>
    </source>
</evidence>
<evidence type="ECO:0000313" key="7">
    <source>
        <dbReference type="EMBL" id="KAJ6420863.1"/>
    </source>
</evidence>
<dbReference type="GO" id="GO:0000221">
    <property type="term" value="C:vacuolar proton-transporting V-type ATPase, V1 domain"/>
    <property type="evidence" value="ECO:0007669"/>
    <property type="project" value="TreeGrafter"/>
</dbReference>
<keyword evidence="8" id="KW-1185">Reference proteome</keyword>
<comment type="caution">
    <text evidence="7">The sequence shown here is derived from an EMBL/GenBank/DDBJ whole genome shotgun (WGS) entry which is preliminary data.</text>
</comment>
<sequence length="191" mass="22331">MKLNIQQCHPLKEIVDSIHTQVAKIEDDLKVRVAEYNNVRSQLNAINRKQSGSLAVRDLSNLVKPEDIIISENLITLLAIVPKYSQKDWLASYETLTSYVVPRSSKKLHEDNEYALYTVTLFRRVADNFRTSSREKGFQIRDFEYSSEAQENRKQEIERIVQDQESLRSSLLQWCYTSYGEVNFFPTFRAM</sequence>
<keyword evidence="3 6" id="KW-0375">Hydrogen ion transport</keyword>
<keyword evidence="2 6" id="KW-0813">Transport</keyword>
<dbReference type="SUPFAM" id="SSF118203">
    <property type="entry name" value="Vacuolar ATP synthase subunit C"/>
    <property type="match status" value="1"/>
</dbReference>
<evidence type="ECO:0000256" key="3">
    <source>
        <dbReference type="ARBA" id="ARBA00022781"/>
    </source>
</evidence>
<evidence type="ECO:0000256" key="6">
    <source>
        <dbReference type="RuleBase" id="RU364010"/>
    </source>
</evidence>
<evidence type="ECO:0000256" key="4">
    <source>
        <dbReference type="ARBA" id="ARBA00023065"/>
    </source>
</evidence>
<comment type="subunit">
    <text evidence="6">V-ATPase is a heteromultimeric enzyme composed of a peripheral catalytic V1 complex (components A to H) attached to an integral membrane V0 proton pore complex.</text>
</comment>
<dbReference type="InterPro" id="IPR004907">
    <property type="entry name" value="ATPase_V1-cplx_csu"/>
</dbReference>
<evidence type="ECO:0000256" key="5">
    <source>
        <dbReference type="ARBA" id="ARBA00025445"/>
    </source>
</evidence>
<dbReference type="AlphaFoldDB" id="A0AAD6KC86"/>
<evidence type="ECO:0000256" key="1">
    <source>
        <dbReference type="ARBA" id="ARBA00006138"/>
    </source>
</evidence>
<dbReference type="Gene3D" id="3.30.70.100">
    <property type="match status" value="1"/>
</dbReference>
<dbReference type="Pfam" id="PF03223">
    <property type="entry name" value="V-ATPase_C"/>
    <property type="match status" value="1"/>
</dbReference>
<proteinExistence type="inferred from homology"/>
<dbReference type="InterPro" id="IPR036132">
    <property type="entry name" value="Vac_ATP_synth_c_sf"/>
</dbReference>
<evidence type="ECO:0000313" key="8">
    <source>
        <dbReference type="Proteomes" id="UP001162972"/>
    </source>
</evidence>
<gene>
    <name evidence="7" type="ORF">OIU84_028273</name>
</gene>
<dbReference type="CDD" id="cd14785">
    <property type="entry name" value="V-ATPase_C"/>
    <property type="match status" value="1"/>
</dbReference>
<dbReference type="FunFam" id="3.30.70.100:FF:000002">
    <property type="entry name" value="V-type proton ATPase subunit C"/>
    <property type="match status" value="1"/>
</dbReference>
<dbReference type="PANTHER" id="PTHR10137:SF0">
    <property type="entry name" value="V-TYPE PROTON ATPASE SUBUNIT C"/>
    <property type="match status" value="1"/>
</dbReference>
<organism evidence="7 8">
    <name type="scientific">Salix udensis</name>
    <dbReference type="NCBI Taxonomy" id="889485"/>
    <lineage>
        <taxon>Eukaryota</taxon>
        <taxon>Viridiplantae</taxon>
        <taxon>Streptophyta</taxon>
        <taxon>Embryophyta</taxon>
        <taxon>Tracheophyta</taxon>
        <taxon>Spermatophyta</taxon>
        <taxon>Magnoliopsida</taxon>
        <taxon>eudicotyledons</taxon>
        <taxon>Gunneridae</taxon>
        <taxon>Pentapetalae</taxon>
        <taxon>rosids</taxon>
        <taxon>fabids</taxon>
        <taxon>Malpighiales</taxon>
        <taxon>Salicaceae</taxon>
        <taxon>Saliceae</taxon>
        <taxon>Salix</taxon>
    </lineage>
</organism>
<keyword evidence="4 6" id="KW-0406">Ion transport</keyword>
<dbReference type="Proteomes" id="UP001162972">
    <property type="component" value="Chromosome 17"/>
</dbReference>
<accession>A0AAD6KC86</accession>
<dbReference type="GO" id="GO:0046961">
    <property type="term" value="F:proton-transporting ATPase activity, rotational mechanism"/>
    <property type="evidence" value="ECO:0007669"/>
    <property type="project" value="InterPro"/>
</dbReference>
<comment type="function">
    <text evidence="5">Subunit of the peripheral V1 complex of vacuolar ATPase. Subunit C is necessary for the assembly of the catalytic sector of the enzyme and is likely to have a specific function in its catalytic activity. V-ATPase is responsible for acidifying a variety of intracellular compartments in eukaryotic cells.</text>
</comment>
<reference evidence="7 8" key="1">
    <citation type="journal article" date="2023" name="Int. J. Mol. Sci.">
        <title>De Novo Assembly and Annotation of 11 Diverse Shrub Willow (Salix) Genomes Reveals Novel Gene Organization in Sex-Linked Regions.</title>
        <authorList>
            <person name="Hyden B."/>
            <person name="Feng K."/>
            <person name="Yates T.B."/>
            <person name="Jawdy S."/>
            <person name="Cereghino C."/>
            <person name="Smart L.B."/>
            <person name="Muchero W."/>
        </authorList>
    </citation>
    <scope>NUCLEOTIDE SEQUENCE [LARGE SCALE GENOMIC DNA]</scope>
    <source>
        <tissue evidence="7">Shoot tip</tissue>
    </source>
</reference>
<dbReference type="PANTHER" id="PTHR10137">
    <property type="entry name" value="V-TYPE PROTON ATPASE SUBUNIT C"/>
    <property type="match status" value="1"/>
</dbReference>
<dbReference type="EMBL" id="JAPFFJ010000008">
    <property type="protein sequence ID" value="KAJ6420863.1"/>
    <property type="molecule type" value="Genomic_DNA"/>
</dbReference>
<comment type="function">
    <text evidence="6">Subunit of the V1 complex of vacuolar(H+)-ATPase (V-ATPase), a multisubunit enzyme composed of a peripheral complex (V1) that hydrolyzes ATP and a membrane integral complex (V0) that translocates protons. V-ATPase is responsible for acidifying and maintaining the pH of intracellular compartments and in some cell types, is targeted to the plasma membrane, where it is responsible for acidifying the extracellular environment. Subunit C is necessary for the assembly of the catalytic sector of the enzyme and is likely to have a specific function in its catalytic activity.</text>
</comment>